<comment type="caution">
    <text evidence="3">The sequence shown here is derived from an EMBL/GenBank/DDBJ whole genome shotgun (WGS) entry which is preliminary data.</text>
</comment>
<dbReference type="InterPro" id="IPR036868">
    <property type="entry name" value="TusA-like_sf"/>
</dbReference>
<comment type="similarity">
    <text evidence="1">Belongs to the sulfur carrier protein TusA family.</text>
</comment>
<dbReference type="GO" id="GO:0016740">
    <property type="term" value="F:transferase activity"/>
    <property type="evidence" value="ECO:0007669"/>
    <property type="project" value="UniProtKB-KW"/>
</dbReference>
<dbReference type="PANTHER" id="PTHR33279">
    <property type="entry name" value="SULFUR CARRIER PROTEIN YEDF-RELATED"/>
    <property type="match status" value="1"/>
</dbReference>
<dbReference type="SUPFAM" id="SSF64307">
    <property type="entry name" value="SirA-like"/>
    <property type="match status" value="1"/>
</dbReference>
<dbReference type="Pfam" id="PF01206">
    <property type="entry name" value="TusA"/>
    <property type="match status" value="1"/>
</dbReference>
<dbReference type="CDD" id="cd00291">
    <property type="entry name" value="SirA_YedF_YeeD"/>
    <property type="match status" value="1"/>
</dbReference>
<dbReference type="PROSITE" id="PS01148">
    <property type="entry name" value="UPF0033"/>
    <property type="match status" value="1"/>
</dbReference>
<keyword evidence="3" id="KW-0808">Transferase</keyword>
<dbReference type="RefSeq" id="WP_062075010.1">
    <property type="nucleotide sequence ID" value="NZ_BBRC01000005.1"/>
</dbReference>
<protein>
    <submittedName>
        <fullName evidence="3">TusA-related sulfurtransferase</fullName>
    </submittedName>
</protein>
<feature type="domain" description="UPF0033" evidence="2">
    <location>
        <begin position="18"/>
        <end position="42"/>
    </location>
</feature>
<name>A0A7Z0CJS9_9MICO</name>
<dbReference type="EMBL" id="JACBZO010000001">
    <property type="protein sequence ID" value="NYI41203.1"/>
    <property type="molecule type" value="Genomic_DNA"/>
</dbReference>
<evidence type="ECO:0000256" key="1">
    <source>
        <dbReference type="ARBA" id="ARBA00008984"/>
    </source>
</evidence>
<gene>
    <name evidence="3" type="ORF">BKA03_001322</name>
</gene>
<dbReference type="AlphaFoldDB" id="A0A7Z0CJS9"/>
<dbReference type="Proteomes" id="UP000547973">
    <property type="component" value="Unassembled WGS sequence"/>
</dbReference>
<evidence type="ECO:0000259" key="2">
    <source>
        <dbReference type="PROSITE" id="PS01148"/>
    </source>
</evidence>
<evidence type="ECO:0000313" key="3">
    <source>
        <dbReference type="EMBL" id="NYI41203.1"/>
    </source>
</evidence>
<sequence>MTTGAGPATGGDPAPLEVDARGKACPIPIIMLAKAARDLAPGTELTVLATDVAARYDVPAWARMTGNDFVGESKTDGGAIALTVRLRVV</sequence>
<accession>A0A7Z0CJS9</accession>
<evidence type="ECO:0000313" key="4">
    <source>
        <dbReference type="Proteomes" id="UP000547973"/>
    </source>
</evidence>
<keyword evidence="4" id="KW-1185">Reference proteome</keyword>
<dbReference type="Gene3D" id="3.30.110.40">
    <property type="entry name" value="TusA-like domain"/>
    <property type="match status" value="1"/>
</dbReference>
<dbReference type="PANTHER" id="PTHR33279:SF6">
    <property type="entry name" value="SULFUR CARRIER PROTEIN YEDF-RELATED"/>
    <property type="match status" value="1"/>
</dbReference>
<reference evidence="3 4" key="1">
    <citation type="submission" date="2020-07" db="EMBL/GenBank/DDBJ databases">
        <title>Sequencing the genomes of 1000 actinobacteria strains.</title>
        <authorList>
            <person name="Klenk H.-P."/>
        </authorList>
    </citation>
    <scope>NUCLEOTIDE SEQUENCE [LARGE SCALE GENOMIC DNA]</scope>
    <source>
        <strain evidence="3 4">DSM 19970</strain>
    </source>
</reference>
<dbReference type="InterPro" id="IPR001455">
    <property type="entry name" value="TusA-like"/>
</dbReference>
<organism evidence="3 4">
    <name type="scientific">Demequina lutea</name>
    <dbReference type="NCBI Taxonomy" id="431489"/>
    <lineage>
        <taxon>Bacteria</taxon>
        <taxon>Bacillati</taxon>
        <taxon>Actinomycetota</taxon>
        <taxon>Actinomycetes</taxon>
        <taxon>Micrococcales</taxon>
        <taxon>Demequinaceae</taxon>
        <taxon>Demequina</taxon>
    </lineage>
</organism>
<proteinExistence type="inferred from homology"/>